<gene>
    <name evidence="4" type="ORF">AAP_03042</name>
</gene>
<feature type="domain" description="Pentatricopeptide repeat-containing protein-mitochondrial" evidence="3">
    <location>
        <begin position="310"/>
        <end position="441"/>
    </location>
</feature>
<name>A0A167ZA92_9EURO</name>
<keyword evidence="1" id="KW-0677">Repeat</keyword>
<accession>A0A167ZA92</accession>
<comment type="caution">
    <text evidence="4">The sequence shown here is derived from an EMBL/GenBank/DDBJ whole genome shotgun (WGS) entry which is preliminary data.</text>
</comment>
<evidence type="ECO:0000256" key="1">
    <source>
        <dbReference type="ARBA" id="ARBA00022737"/>
    </source>
</evidence>
<evidence type="ECO:0000313" key="5">
    <source>
        <dbReference type="Proteomes" id="UP000242877"/>
    </source>
</evidence>
<dbReference type="OrthoDB" id="747253at2759"/>
<organism evidence="4 5">
    <name type="scientific">Ascosphaera apis ARSEF 7405</name>
    <dbReference type="NCBI Taxonomy" id="392613"/>
    <lineage>
        <taxon>Eukaryota</taxon>
        <taxon>Fungi</taxon>
        <taxon>Dikarya</taxon>
        <taxon>Ascomycota</taxon>
        <taxon>Pezizomycotina</taxon>
        <taxon>Eurotiomycetes</taxon>
        <taxon>Eurotiomycetidae</taxon>
        <taxon>Onygenales</taxon>
        <taxon>Ascosphaeraceae</taxon>
        <taxon>Ascosphaera</taxon>
    </lineage>
</organism>
<dbReference type="VEuPathDB" id="FungiDB:AAP_03042"/>
<dbReference type="Proteomes" id="UP000242877">
    <property type="component" value="Unassembled WGS sequence"/>
</dbReference>
<dbReference type="PANTHER" id="PTHR47939">
    <property type="entry name" value="MEMBRANE-ASSOCIATED SALT-INDUCIBLE PROTEIN-LIKE"/>
    <property type="match status" value="1"/>
</dbReference>
<feature type="region of interest" description="Disordered" evidence="2">
    <location>
        <begin position="57"/>
        <end position="78"/>
    </location>
</feature>
<dbReference type="InterPro" id="IPR011990">
    <property type="entry name" value="TPR-like_helical_dom_sf"/>
</dbReference>
<sequence length="656" mass="75713">MEDFFSGANSARGPVHASQGQLIDDNAIESVGDMETNTSLNQAETDDKRRAERLAKNRRLRQRQLATDPGPNGTHHIWKIKTAPSDSFLRRATTSSLENMMEHTAGERADLLGTLRILRELVEHRGLRPNSTHYKALILANTDAAGGSAKQVRLLLDEMVANNIPADSPTLHAALRVLAVHPDYLLRQHVLRMLRDRWLSLSPMGWHHIVVGLIRENQFEMALHTISLMEAKHIQLREWVFDLLIYSLCNVEEYDTILNLIKSRMEFGGDISPTLWFHLLDRASYAMHEPCVQYCWKERVQSGLINPSVGVCDQVLRITARSGNTDLANSVFKILKARSSPHSIDNYEALIDTYLAANDLENAIAVLCRLARTTYIVPESSTRSIMSYMISSNKLPEEYWDLLKSISKKSQLDIAPVAANLIFEYCAYRHQMLTATELLKDYHNLVPEGPDCETLNHCITGCSAVMETTDEQLLKQAKLAGWFLQEMIDLKIMPNQRTYEEIILWCISGMKYQEAYNYFMEMLDNKFDIAPEVAKKIRTMCYEIDDPWAKKLQTHTRLRKPFGKEIAWFDYRYGKQRDVRSNQAPVPITPVVYNPPPNYENKIKSERLRLRKEKEEREQAFRKEVEAEFYEPYWYDEKAHERRRLRKEKTEAGESS</sequence>
<feature type="region of interest" description="Disordered" evidence="2">
    <location>
        <begin position="1"/>
        <end position="21"/>
    </location>
</feature>
<dbReference type="Gene3D" id="1.25.40.10">
    <property type="entry name" value="Tetratricopeptide repeat domain"/>
    <property type="match status" value="3"/>
</dbReference>
<dbReference type="EMBL" id="AZGZ01000011">
    <property type="protein sequence ID" value="KZZ92387.1"/>
    <property type="molecule type" value="Genomic_DNA"/>
</dbReference>
<protein>
    <submittedName>
        <fullName evidence="4">PPR repeat-containing protein</fullName>
    </submittedName>
</protein>
<evidence type="ECO:0000259" key="3">
    <source>
        <dbReference type="Pfam" id="PF23276"/>
    </source>
</evidence>
<dbReference type="InterPro" id="IPR057027">
    <property type="entry name" value="TPR_mt"/>
</dbReference>
<evidence type="ECO:0000256" key="2">
    <source>
        <dbReference type="SAM" id="MobiDB-lite"/>
    </source>
</evidence>
<reference evidence="4 5" key="1">
    <citation type="journal article" date="2016" name="Genome Biol. Evol.">
        <title>Divergent and convergent evolution of fungal pathogenicity.</title>
        <authorList>
            <person name="Shang Y."/>
            <person name="Xiao G."/>
            <person name="Zheng P."/>
            <person name="Cen K."/>
            <person name="Zhan S."/>
            <person name="Wang C."/>
        </authorList>
    </citation>
    <scope>NUCLEOTIDE SEQUENCE [LARGE SCALE GENOMIC DNA]</scope>
    <source>
        <strain evidence="4 5">ARSEF 7405</strain>
    </source>
</reference>
<dbReference type="Pfam" id="PF23276">
    <property type="entry name" value="TPR_24"/>
    <property type="match status" value="1"/>
</dbReference>
<dbReference type="InterPro" id="IPR050667">
    <property type="entry name" value="PPR-containing_protein"/>
</dbReference>
<evidence type="ECO:0000313" key="4">
    <source>
        <dbReference type="EMBL" id="KZZ92387.1"/>
    </source>
</evidence>
<dbReference type="PANTHER" id="PTHR47939:SF6">
    <property type="entry name" value="OS03G0168400 PROTEIN"/>
    <property type="match status" value="1"/>
</dbReference>
<proteinExistence type="predicted"/>
<dbReference type="AlphaFoldDB" id="A0A167ZA92"/>
<keyword evidence="5" id="KW-1185">Reference proteome</keyword>